<gene>
    <name evidence="4" type="ORF">L484_013086</name>
</gene>
<dbReference type="InterPro" id="IPR059080">
    <property type="entry name" value="WHD_PTC1"/>
</dbReference>
<evidence type="ECO:0000256" key="1">
    <source>
        <dbReference type="SAM" id="Coils"/>
    </source>
</evidence>
<proteinExistence type="predicted"/>
<protein>
    <recommendedName>
        <fullName evidence="3">PTC1-like winged helix-turn-helix domain-containing protein</fullName>
    </recommendedName>
</protein>
<feature type="compositionally biased region" description="Low complexity" evidence="2">
    <location>
        <begin position="1"/>
        <end position="13"/>
    </location>
</feature>
<accession>W9RCB6</accession>
<evidence type="ECO:0000313" key="4">
    <source>
        <dbReference type="EMBL" id="EXB64076.1"/>
    </source>
</evidence>
<dbReference type="PANTHER" id="PTHR46740:SF1">
    <property type="entry name" value="DYAD PROTEIN"/>
    <property type="match status" value="1"/>
</dbReference>
<reference evidence="5" key="1">
    <citation type="submission" date="2013-01" db="EMBL/GenBank/DDBJ databases">
        <title>Draft Genome Sequence of a Mulberry Tree, Morus notabilis C.K. Schneid.</title>
        <authorList>
            <person name="He N."/>
            <person name="Zhao S."/>
        </authorList>
    </citation>
    <scope>NUCLEOTIDE SEQUENCE</scope>
</reference>
<keyword evidence="5" id="KW-1185">Reference proteome</keyword>
<name>W9RCB6_9ROSA</name>
<dbReference type="Proteomes" id="UP000030645">
    <property type="component" value="Unassembled WGS sequence"/>
</dbReference>
<evidence type="ECO:0000313" key="5">
    <source>
        <dbReference type="Proteomes" id="UP000030645"/>
    </source>
</evidence>
<organism evidence="4 5">
    <name type="scientific">Morus notabilis</name>
    <dbReference type="NCBI Taxonomy" id="981085"/>
    <lineage>
        <taxon>Eukaryota</taxon>
        <taxon>Viridiplantae</taxon>
        <taxon>Streptophyta</taxon>
        <taxon>Embryophyta</taxon>
        <taxon>Tracheophyta</taxon>
        <taxon>Spermatophyta</taxon>
        <taxon>Magnoliopsida</taxon>
        <taxon>eudicotyledons</taxon>
        <taxon>Gunneridae</taxon>
        <taxon>Pentapetalae</taxon>
        <taxon>rosids</taxon>
        <taxon>fabids</taxon>
        <taxon>Rosales</taxon>
        <taxon>Moraceae</taxon>
        <taxon>Moreae</taxon>
        <taxon>Morus</taxon>
    </lineage>
</organism>
<sequence length="458" mass="52537">MTGRGVRHTTTVVMLSQAEQQQQQQQREYEDKKPLHEDAASRLVKTEPLQIPEFSKRKRLDQTQLKEMKAASLHGKRSWSSCKRRSKIQVRWSDERYKLAEQSMLEILKAEGATFENPITRPALRMAARKCIGDTGLLDHLLKHIDGKVAPGGAERFRRWFSRNGIMEYWLENADLANIRQQAGVLDPYWIPPSGIGLRPYEDSVSAEEMKLLKAELNKMKSDMQELLSKKKEQSQGNQFGEMFKEIVKWKVETDQNLKVILSSWKSMQDMYEELFAWKAELEQQLADIRSLLSSTQESKQHPASSTRVSEGWEDWLESTKLDDVVQGNELLPWFDSTDNLVNVEQEVVMQDPFSSLPLSFQPGDSPSQGSGFARELERINKDMMNSNKDDQEFVLKNPREDHHVNVTPDSSTTVNSWSDNSPFKCQIHRQIRVAVNQNLSRIAAFRAALGMSHSSLA</sequence>
<keyword evidence="1" id="KW-0175">Coiled coil</keyword>
<feature type="region of interest" description="Disordered" evidence="2">
    <location>
        <begin position="1"/>
        <end position="48"/>
    </location>
</feature>
<dbReference type="GO" id="GO:0007131">
    <property type="term" value="P:reciprocal meiotic recombination"/>
    <property type="evidence" value="ECO:0007669"/>
    <property type="project" value="InterPro"/>
</dbReference>
<dbReference type="Pfam" id="PF25874">
    <property type="entry name" value="WHD_plant_repro"/>
    <property type="match status" value="1"/>
</dbReference>
<dbReference type="AlphaFoldDB" id="W9RCB6"/>
<dbReference type="GO" id="GO:0051177">
    <property type="term" value="P:meiotic sister chromatid cohesion"/>
    <property type="evidence" value="ECO:0007669"/>
    <property type="project" value="InterPro"/>
</dbReference>
<feature type="coiled-coil region" evidence="1">
    <location>
        <begin position="207"/>
        <end position="234"/>
    </location>
</feature>
<feature type="compositionally biased region" description="Basic and acidic residues" evidence="2">
    <location>
        <begin position="27"/>
        <end position="40"/>
    </location>
</feature>
<dbReference type="InterPro" id="IPR044221">
    <property type="entry name" value="DYAD/AMEIOTIC1"/>
</dbReference>
<dbReference type="PANTHER" id="PTHR46740">
    <property type="entry name" value="PROTEIN DYAD"/>
    <property type="match status" value="1"/>
</dbReference>
<dbReference type="EMBL" id="KE344494">
    <property type="protein sequence ID" value="EXB64076.1"/>
    <property type="molecule type" value="Genomic_DNA"/>
</dbReference>
<feature type="domain" description="PTC1-like winged helix-turn-helix" evidence="3">
    <location>
        <begin position="91"/>
        <end position="173"/>
    </location>
</feature>
<evidence type="ECO:0000256" key="2">
    <source>
        <dbReference type="SAM" id="MobiDB-lite"/>
    </source>
</evidence>
<dbReference type="eggNOG" id="ENOG502QU7N">
    <property type="taxonomic scope" value="Eukaryota"/>
</dbReference>
<dbReference type="STRING" id="981085.W9RCB6"/>
<evidence type="ECO:0000259" key="3">
    <source>
        <dbReference type="Pfam" id="PF25874"/>
    </source>
</evidence>